<dbReference type="Proteomes" id="UP001476950">
    <property type="component" value="Unassembled WGS sequence"/>
</dbReference>
<dbReference type="Pfam" id="PF00534">
    <property type="entry name" value="Glycos_transf_1"/>
    <property type="match status" value="1"/>
</dbReference>
<feature type="domain" description="Glycosyltransferase subfamily 4-like N-terminal" evidence="2">
    <location>
        <begin position="93"/>
        <end position="208"/>
    </location>
</feature>
<dbReference type="SUPFAM" id="SSF53756">
    <property type="entry name" value="UDP-Glycosyltransferase/glycogen phosphorylase"/>
    <property type="match status" value="1"/>
</dbReference>
<protein>
    <submittedName>
        <fullName evidence="3">Glycosyltransferase family 4 protein</fullName>
    </submittedName>
</protein>
<reference evidence="3 4" key="1">
    <citation type="submission" date="2022-04" db="EMBL/GenBank/DDBJ databases">
        <title>Positive selection, recombination, and allopatry shape intraspecific diversity of widespread and dominant cyanobacteria.</title>
        <authorList>
            <person name="Wei J."/>
            <person name="Shu W."/>
            <person name="Hu C."/>
        </authorList>
    </citation>
    <scope>NUCLEOTIDE SEQUENCE [LARGE SCALE GENOMIC DNA]</scope>
    <source>
        <strain evidence="3 4">AS-A4</strain>
    </source>
</reference>
<dbReference type="Pfam" id="PF13439">
    <property type="entry name" value="Glyco_transf_4"/>
    <property type="match status" value="1"/>
</dbReference>
<evidence type="ECO:0000313" key="3">
    <source>
        <dbReference type="EMBL" id="MEP1060920.1"/>
    </source>
</evidence>
<evidence type="ECO:0000259" key="1">
    <source>
        <dbReference type="Pfam" id="PF00534"/>
    </source>
</evidence>
<evidence type="ECO:0000313" key="4">
    <source>
        <dbReference type="Proteomes" id="UP001476950"/>
    </source>
</evidence>
<proteinExistence type="predicted"/>
<dbReference type="PANTHER" id="PTHR45947">
    <property type="entry name" value="SULFOQUINOVOSYL TRANSFERASE SQD2"/>
    <property type="match status" value="1"/>
</dbReference>
<dbReference type="RefSeq" id="WP_190446621.1">
    <property type="nucleotide sequence ID" value="NZ_JAMPLM010000024.1"/>
</dbReference>
<dbReference type="EMBL" id="JAMPLM010000024">
    <property type="protein sequence ID" value="MEP1060920.1"/>
    <property type="molecule type" value="Genomic_DNA"/>
</dbReference>
<dbReference type="CDD" id="cd03801">
    <property type="entry name" value="GT4_PimA-like"/>
    <property type="match status" value="1"/>
</dbReference>
<accession>A0ABV0KP10</accession>
<keyword evidence="4" id="KW-1185">Reference proteome</keyword>
<dbReference type="Gene3D" id="3.40.50.2000">
    <property type="entry name" value="Glycogen Phosphorylase B"/>
    <property type="match status" value="2"/>
</dbReference>
<dbReference type="InterPro" id="IPR050194">
    <property type="entry name" value="Glycosyltransferase_grp1"/>
</dbReference>
<dbReference type="InterPro" id="IPR001296">
    <property type="entry name" value="Glyco_trans_1"/>
</dbReference>
<sequence length="419" mass="46913">MKHPNLLRKYLLSNVMHQTSFLSETKGNRKASVVKLPIPKSKEGRECLHILMMGPSLSQQGGMATVENLIMDRTADDIQIRHITTHEEGTVLHRIWIFCLALAMLLLNLLRNRCDLVHLHVSERGSVVRISILILIARFFQKPVIVHAHGCEFHTFYNSLTVFFQRCVSLVFKQCACVFVLSKSWRDYYVSQCGLSPERTVVLTNPVDFPTTVPDRSGLDKITLLFLGRVGQRKGAFDLLQAFSKLSKEDKEKSTLILAGDGELNAAYEVAESLEIQPFVSILGWLSQAKCKDLLAQADIFVLPSYNEALPMSILEAMSWGLPIISTPVGGIPEIIIPYKTGILVTPGDVQGIKEAIQFFIENEEQRISMGLVARNCVAPLAIENYALHLANVYRRAIASRKLQTTDFFSMPSINLDEG</sequence>
<dbReference type="PANTHER" id="PTHR45947:SF3">
    <property type="entry name" value="SULFOQUINOVOSYL TRANSFERASE SQD2"/>
    <property type="match status" value="1"/>
</dbReference>
<comment type="caution">
    <text evidence="3">The sequence shown here is derived from an EMBL/GenBank/DDBJ whole genome shotgun (WGS) entry which is preliminary data.</text>
</comment>
<name>A0ABV0KP10_9CYAN</name>
<evidence type="ECO:0000259" key="2">
    <source>
        <dbReference type="Pfam" id="PF13439"/>
    </source>
</evidence>
<dbReference type="InterPro" id="IPR028098">
    <property type="entry name" value="Glyco_trans_4-like_N"/>
</dbReference>
<gene>
    <name evidence="3" type="ORF">NDI38_21025</name>
</gene>
<feature type="domain" description="Glycosyl transferase family 1" evidence="1">
    <location>
        <begin position="220"/>
        <end position="371"/>
    </location>
</feature>
<organism evidence="3 4">
    <name type="scientific">Stenomitos frigidus AS-A4</name>
    <dbReference type="NCBI Taxonomy" id="2933935"/>
    <lineage>
        <taxon>Bacteria</taxon>
        <taxon>Bacillati</taxon>
        <taxon>Cyanobacteriota</taxon>
        <taxon>Cyanophyceae</taxon>
        <taxon>Leptolyngbyales</taxon>
        <taxon>Leptolyngbyaceae</taxon>
        <taxon>Stenomitos</taxon>
    </lineage>
</organism>